<organism evidence="2 3">
    <name type="scientific">Globisporangium ultimum (strain ATCC 200006 / CBS 805.95 / DAOM BR144)</name>
    <name type="common">Pythium ultimum</name>
    <dbReference type="NCBI Taxonomy" id="431595"/>
    <lineage>
        <taxon>Eukaryota</taxon>
        <taxon>Sar</taxon>
        <taxon>Stramenopiles</taxon>
        <taxon>Oomycota</taxon>
        <taxon>Peronosporomycetes</taxon>
        <taxon>Pythiales</taxon>
        <taxon>Pythiaceae</taxon>
        <taxon>Globisporangium</taxon>
    </lineage>
</organism>
<reference evidence="3" key="1">
    <citation type="journal article" date="2010" name="Genome Biol.">
        <title>Genome sequence of the necrotrophic plant pathogen Pythium ultimum reveals original pathogenicity mechanisms and effector repertoire.</title>
        <authorList>
            <person name="Levesque C.A."/>
            <person name="Brouwer H."/>
            <person name="Cano L."/>
            <person name="Hamilton J.P."/>
            <person name="Holt C."/>
            <person name="Huitema E."/>
            <person name="Raffaele S."/>
            <person name="Robideau G.P."/>
            <person name="Thines M."/>
            <person name="Win J."/>
            <person name="Zerillo M.M."/>
            <person name="Beakes G.W."/>
            <person name="Boore J.L."/>
            <person name="Busam D."/>
            <person name="Dumas B."/>
            <person name="Ferriera S."/>
            <person name="Fuerstenberg S.I."/>
            <person name="Gachon C.M."/>
            <person name="Gaulin E."/>
            <person name="Govers F."/>
            <person name="Grenville-Briggs L."/>
            <person name="Horner N."/>
            <person name="Hostetler J."/>
            <person name="Jiang R.H."/>
            <person name="Johnson J."/>
            <person name="Krajaejun T."/>
            <person name="Lin H."/>
            <person name="Meijer H.J."/>
            <person name="Moore B."/>
            <person name="Morris P."/>
            <person name="Phuntmart V."/>
            <person name="Puiu D."/>
            <person name="Shetty J."/>
            <person name="Stajich J.E."/>
            <person name="Tripathy S."/>
            <person name="Wawra S."/>
            <person name="van West P."/>
            <person name="Whitty B.R."/>
            <person name="Coutinho P.M."/>
            <person name="Henrissat B."/>
            <person name="Martin F."/>
            <person name="Thomas P.D."/>
            <person name="Tyler B.M."/>
            <person name="De Vries R.P."/>
            <person name="Kamoun S."/>
            <person name="Yandell M."/>
            <person name="Tisserat N."/>
            <person name="Buell C.R."/>
        </authorList>
    </citation>
    <scope>NUCLEOTIDE SEQUENCE</scope>
    <source>
        <strain evidence="3">DAOM:BR144</strain>
    </source>
</reference>
<dbReference type="EnsemblProtists" id="PYU1_T013708">
    <property type="protein sequence ID" value="PYU1_T013708"/>
    <property type="gene ID" value="PYU1_G013679"/>
</dbReference>
<dbReference type="Proteomes" id="UP000019132">
    <property type="component" value="Unassembled WGS sequence"/>
</dbReference>
<reference evidence="3" key="2">
    <citation type="submission" date="2010-04" db="EMBL/GenBank/DDBJ databases">
        <authorList>
            <person name="Buell R."/>
            <person name="Hamilton J."/>
            <person name="Hostetler J."/>
        </authorList>
    </citation>
    <scope>NUCLEOTIDE SEQUENCE [LARGE SCALE GENOMIC DNA]</scope>
    <source>
        <strain evidence="3">DAOM:BR144</strain>
    </source>
</reference>
<accession>K3X909</accession>
<dbReference type="InParanoid" id="K3X909"/>
<dbReference type="AlphaFoldDB" id="K3X909"/>
<evidence type="ECO:0000313" key="2">
    <source>
        <dbReference type="EnsemblProtists" id="PYU1_T013708"/>
    </source>
</evidence>
<evidence type="ECO:0000313" key="3">
    <source>
        <dbReference type="Proteomes" id="UP000019132"/>
    </source>
</evidence>
<dbReference type="Pfam" id="PF08373">
    <property type="entry name" value="RAP"/>
    <property type="match status" value="1"/>
</dbReference>
<name>K3X909_GLOUD</name>
<evidence type="ECO:0000259" key="1">
    <source>
        <dbReference type="PROSITE" id="PS51286"/>
    </source>
</evidence>
<dbReference type="HOGENOM" id="CLU_029586_0_0_1"/>
<dbReference type="InterPro" id="IPR013584">
    <property type="entry name" value="RAP"/>
</dbReference>
<keyword evidence="3" id="KW-1185">Reference proteome</keyword>
<dbReference type="EMBL" id="GL376586">
    <property type="status" value="NOT_ANNOTATED_CDS"/>
    <property type="molecule type" value="Genomic_DNA"/>
</dbReference>
<dbReference type="SMART" id="SM00952">
    <property type="entry name" value="RAP"/>
    <property type="match status" value="1"/>
</dbReference>
<feature type="domain" description="RAP" evidence="1">
    <location>
        <begin position="554"/>
        <end position="617"/>
    </location>
</feature>
<dbReference type="VEuPathDB" id="FungiDB:PYU1_G013679"/>
<dbReference type="OMA" id="WRNGIHV"/>
<proteinExistence type="predicted"/>
<dbReference type="eggNOG" id="ENOG502RV4J">
    <property type="taxonomic scope" value="Eukaryota"/>
</dbReference>
<sequence>MRVFRVRRALLSAASSSSSDAAASFGSASARVWSRRSASIGRRAFSSFKFPTSDESAILAHVDDEHDPNCSQLVCGSCNTPLSQTKDLIFFKWKNGIHLSSTTDAPMRNLCSQGHWDEDVSWKKHKLHCLKCDHHVGTMAKVFTSDKILFSAKQVAIQMPAHQSPLTSISGYPSSQLGFSYWTELILMLETQPTLKEALQIRRVDQIRDFSDARKKLNTKLLMAKDQRALLRIVDEHFSEMNDVNILTAVDRAARFAANPTSRKNRMSVIPRMNFLTKSEAPEDQLLDMSPSFLARPRTPQEIATEKERFWKLILLAENLVNFSISIMKDGYELANFIKSIGRLGVGRQSILEPVAKQVLFVLNSDTEKHIINPHEASIIATAIVHVSAKDLRGEPWMKGLLHAAANTLLDESTRKGKPCGLEVLIPLVRSFVIADEFHEELFALMFDELKRDRLETSAMLTPFKVRNLKSKLYQVHLDCLLHDRDTKTLCLSSSLAEESKELFQSHQTQLKSTSFRIQHLVSTALDEMGIEHERSLGLDEGYSLDIALKKQMIAIEINDADSYQVLEDDGADEIPFGFVDLKARHLEQLGWVVIQLRADKYEQLGSVDDRVRYLSMLLEVANNARRTQQ</sequence>
<reference evidence="2" key="3">
    <citation type="submission" date="2015-02" db="UniProtKB">
        <authorList>
            <consortium name="EnsemblProtists"/>
        </authorList>
    </citation>
    <scope>IDENTIFICATION</scope>
    <source>
        <strain evidence="2">DAOM BR144</strain>
    </source>
</reference>
<protein>
    <recommendedName>
        <fullName evidence="1">RAP domain-containing protein</fullName>
    </recommendedName>
</protein>
<dbReference type="PROSITE" id="PS51286">
    <property type="entry name" value="RAP"/>
    <property type="match status" value="1"/>
</dbReference>